<dbReference type="Proteomes" id="UP000573599">
    <property type="component" value="Unassembled WGS sequence"/>
</dbReference>
<organism evidence="2 3">
    <name type="scientific">Pedococcus badiiscoriae</name>
    <dbReference type="NCBI Taxonomy" id="642776"/>
    <lineage>
        <taxon>Bacteria</taxon>
        <taxon>Bacillati</taxon>
        <taxon>Actinomycetota</taxon>
        <taxon>Actinomycetes</taxon>
        <taxon>Micrococcales</taxon>
        <taxon>Intrasporangiaceae</taxon>
        <taxon>Pedococcus</taxon>
    </lineage>
</organism>
<evidence type="ECO:0000259" key="1">
    <source>
        <dbReference type="Pfam" id="PF12867"/>
    </source>
</evidence>
<name>A0A852WCH5_9MICO</name>
<reference evidence="2 3" key="1">
    <citation type="submission" date="2020-07" db="EMBL/GenBank/DDBJ databases">
        <title>Sequencing the genomes of 1000 actinobacteria strains.</title>
        <authorList>
            <person name="Klenk H.-P."/>
        </authorList>
    </citation>
    <scope>NUCLEOTIDE SEQUENCE [LARGE SCALE GENOMIC DNA]</scope>
    <source>
        <strain evidence="2 3">DSM 23987</strain>
    </source>
</reference>
<dbReference type="Pfam" id="PF12867">
    <property type="entry name" value="DinB_2"/>
    <property type="match status" value="1"/>
</dbReference>
<dbReference type="RefSeq" id="WP_179421260.1">
    <property type="nucleotide sequence ID" value="NZ_JACCAB010000001.1"/>
</dbReference>
<sequence>MGDLPAGASDRIVPDTKDWTWTLSRPCPECGFDAASVARADIARLALASTAAWPVVLERPAATQRPSPTVWSPLEYACHVRDVCRVFKGRVELMLDQDGPQFANWDQDETAVAERYGEQDPAVVGAEVQEAAAAVAAAFAAVPDDAWDRTGLRSDGSEFTVQTLGQYFLHDLAHHLVDVGA</sequence>
<keyword evidence="3" id="KW-1185">Reference proteome</keyword>
<feature type="domain" description="DinB-like" evidence="1">
    <location>
        <begin position="62"/>
        <end position="176"/>
    </location>
</feature>
<comment type="caution">
    <text evidence="2">The sequence shown here is derived from an EMBL/GenBank/DDBJ whole genome shotgun (WGS) entry which is preliminary data.</text>
</comment>
<evidence type="ECO:0000313" key="3">
    <source>
        <dbReference type="Proteomes" id="UP000573599"/>
    </source>
</evidence>
<dbReference type="SUPFAM" id="SSF109854">
    <property type="entry name" value="DinB/YfiT-like putative metalloenzymes"/>
    <property type="match status" value="1"/>
</dbReference>
<gene>
    <name evidence="2" type="ORF">BJ986_001320</name>
</gene>
<evidence type="ECO:0000313" key="2">
    <source>
        <dbReference type="EMBL" id="NYG06833.1"/>
    </source>
</evidence>
<dbReference type="EMBL" id="JACCAB010000001">
    <property type="protein sequence ID" value="NYG06833.1"/>
    <property type="molecule type" value="Genomic_DNA"/>
</dbReference>
<dbReference type="InterPro" id="IPR024775">
    <property type="entry name" value="DinB-like"/>
</dbReference>
<dbReference type="InterPro" id="IPR034660">
    <property type="entry name" value="DinB/YfiT-like"/>
</dbReference>
<proteinExistence type="predicted"/>
<protein>
    <recommendedName>
        <fullName evidence="1">DinB-like domain-containing protein</fullName>
    </recommendedName>
</protein>
<dbReference type="AlphaFoldDB" id="A0A852WCH5"/>
<dbReference type="Gene3D" id="1.20.120.450">
    <property type="entry name" value="dinb family like domain"/>
    <property type="match status" value="1"/>
</dbReference>
<accession>A0A852WCH5</accession>